<dbReference type="EMBL" id="BTSY01000006">
    <property type="protein sequence ID" value="GMT34494.1"/>
    <property type="molecule type" value="Genomic_DNA"/>
</dbReference>
<proteinExistence type="predicted"/>
<evidence type="ECO:0000313" key="1">
    <source>
        <dbReference type="EMBL" id="GMT34494.1"/>
    </source>
</evidence>
<feature type="non-terminal residue" evidence="1">
    <location>
        <position position="1"/>
    </location>
</feature>
<dbReference type="Proteomes" id="UP001432322">
    <property type="component" value="Unassembled WGS sequence"/>
</dbReference>
<dbReference type="AlphaFoldDB" id="A0AAV5WY82"/>
<comment type="caution">
    <text evidence="1">The sequence shown here is derived from an EMBL/GenBank/DDBJ whole genome shotgun (WGS) entry which is preliminary data.</text>
</comment>
<reference evidence="1" key="1">
    <citation type="submission" date="2023-10" db="EMBL/GenBank/DDBJ databases">
        <title>Genome assembly of Pristionchus species.</title>
        <authorList>
            <person name="Yoshida K."/>
            <person name="Sommer R.J."/>
        </authorList>
    </citation>
    <scope>NUCLEOTIDE SEQUENCE</scope>
    <source>
        <strain evidence="1">RS5133</strain>
    </source>
</reference>
<evidence type="ECO:0000313" key="2">
    <source>
        <dbReference type="Proteomes" id="UP001432322"/>
    </source>
</evidence>
<protein>
    <submittedName>
        <fullName evidence="1">Uncharacterized protein</fullName>
    </submittedName>
</protein>
<name>A0AAV5WY82_9BILA</name>
<gene>
    <name evidence="1" type="ORF">PFISCL1PPCAC_25791</name>
</gene>
<keyword evidence="2" id="KW-1185">Reference proteome</keyword>
<accession>A0AAV5WY82</accession>
<feature type="non-terminal residue" evidence="1">
    <location>
        <position position="121"/>
    </location>
</feature>
<organism evidence="1 2">
    <name type="scientific">Pristionchus fissidentatus</name>
    <dbReference type="NCBI Taxonomy" id="1538716"/>
    <lineage>
        <taxon>Eukaryota</taxon>
        <taxon>Metazoa</taxon>
        <taxon>Ecdysozoa</taxon>
        <taxon>Nematoda</taxon>
        <taxon>Chromadorea</taxon>
        <taxon>Rhabditida</taxon>
        <taxon>Rhabditina</taxon>
        <taxon>Diplogasteromorpha</taxon>
        <taxon>Diplogasteroidea</taxon>
        <taxon>Neodiplogasteridae</taxon>
        <taxon>Pristionchus</taxon>
    </lineage>
</organism>
<sequence>LHTAMNHHLAIMTTKIGSIIGETGMPESPLLDVEIYKMLSLMTVSTCSLPTLDSQRRYVEIMEQIHQIEAELRYIPREWERAIYELKANIFRFTNEETNAIVKKLRNARGSSVEAACKTAR</sequence>